<keyword evidence="4" id="KW-1185">Reference proteome</keyword>
<feature type="transmembrane region" description="Helical" evidence="1">
    <location>
        <begin position="72"/>
        <end position="91"/>
    </location>
</feature>
<dbReference type="STRING" id="1543381.LF63_0104910"/>
<dbReference type="OrthoDB" id="5954304at2"/>
<dbReference type="EMBL" id="JROI01000010">
    <property type="protein sequence ID" value="KGI78362.1"/>
    <property type="molecule type" value="Genomic_DNA"/>
</dbReference>
<proteinExistence type="predicted"/>
<dbReference type="HOGENOM" id="CLU_1282799_0_0_6"/>
<comment type="caution">
    <text evidence="2">The sequence shown here is derived from an EMBL/GenBank/DDBJ whole genome shotgun (WGS) entry which is preliminary data.</text>
</comment>
<dbReference type="EMBL" id="JACHET010000001">
    <property type="protein sequence ID" value="MBB6183905.1"/>
    <property type="molecule type" value="Genomic_DNA"/>
</dbReference>
<evidence type="ECO:0000313" key="4">
    <source>
        <dbReference type="Proteomes" id="UP000029708"/>
    </source>
</evidence>
<keyword evidence="1" id="KW-0472">Membrane</keyword>
<sequence>MDTNDMKMAWQMFDRQLAQQRTLQLQLFRESRIDKLHRGLRPLVWGQSLQLLLGVLLATWAVGFWVAHRGAFLLLISGLLMQGFGLLLVMTSARVLALLRRIDYGAPVATIQRQLADLRQWRVRVESPVHAVVGSFIWVPGLICALATTGFHAWGPGLMWWAVSSVLVSVGLLAMAVWFARRHGYGARIEARAAGTSVQRARQALDELEGFLRD</sequence>
<evidence type="ECO:0008006" key="6">
    <source>
        <dbReference type="Google" id="ProtNLM"/>
    </source>
</evidence>
<evidence type="ECO:0000313" key="2">
    <source>
        <dbReference type="EMBL" id="KGI78362.1"/>
    </source>
</evidence>
<evidence type="ECO:0000256" key="1">
    <source>
        <dbReference type="SAM" id="Phobius"/>
    </source>
</evidence>
<feature type="transmembrane region" description="Helical" evidence="1">
    <location>
        <begin position="129"/>
        <end position="152"/>
    </location>
</feature>
<dbReference type="AlphaFoldDB" id="A0A099CXM0"/>
<feature type="transmembrane region" description="Helical" evidence="1">
    <location>
        <begin position="158"/>
        <end position="180"/>
    </location>
</feature>
<protein>
    <recommendedName>
        <fullName evidence="6">Serine/threonine protein kinase</fullName>
    </recommendedName>
</protein>
<keyword evidence="1" id="KW-0812">Transmembrane</keyword>
<dbReference type="Proteomes" id="UP000560000">
    <property type="component" value="Unassembled WGS sequence"/>
</dbReference>
<reference evidence="2 4" key="1">
    <citation type="submission" date="2014-09" db="EMBL/GenBank/DDBJ databases">
        <title>Xanthomonadaceae 3.5X direct submission.</title>
        <authorList>
            <person name="Fang T."/>
            <person name="Wang H."/>
        </authorList>
    </citation>
    <scope>NUCLEOTIDE SEQUENCE [LARGE SCALE GENOMIC DNA]</scope>
    <source>
        <strain evidence="2 4">3.5X</strain>
    </source>
</reference>
<feature type="transmembrane region" description="Helical" evidence="1">
    <location>
        <begin position="43"/>
        <end position="66"/>
    </location>
</feature>
<dbReference type="RefSeq" id="WP_043103194.1">
    <property type="nucleotide sequence ID" value="NZ_JACHET010000001.1"/>
</dbReference>
<name>A0A099CXM0_9GAMM</name>
<evidence type="ECO:0000313" key="5">
    <source>
        <dbReference type="Proteomes" id="UP000560000"/>
    </source>
</evidence>
<organism evidence="2 4">
    <name type="scientific">Oleiagrimonas soli</name>
    <dbReference type="NCBI Taxonomy" id="1543381"/>
    <lineage>
        <taxon>Bacteria</taxon>
        <taxon>Pseudomonadati</taxon>
        <taxon>Pseudomonadota</taxon>
        <taxon>Gammaproteobacteria</taxon>
        <taxon>Lysobacterales</taxon>
        <taxon>Rhodanobacteraceae</taxon>
        <taxon>Oleiagrimonas</taxon>
    </lineage>
</organism>
<gene>
    <name evidence="3" type="ORF">HNQ86_001250</name>
    <name evidence="2" type="ORF">LF63_0104910</name>
</gene>
<dbReference type="Proteomes" id="UP000029708">
    <property type="component" value="Unassembled WGS sequence"/>
</dbReference>
<keyword evidence="1" id="KW-1133">Transmembrane helix</keyword>
<accession>A0A099CXM0</accession>
<reference evidence="3 5" key="2">
    <citation type="submission" date="2020-08" db="EMBL/GenBank/DDBJ databases">
        <title>Genomic Encyclopedia of Type Strains, Phase IV (KMG-IV): sequencing the most valuable type-strain genomes for metagenomic binning, comparative biology and taxonomic classification.</title>
        <authorList>
            <person name="Goeker M."/>
        </authorList>
    </citation>
    <scope>NUCLEOTIDE SEQUENCE [LARGE SCALE GENOMIC DNA]</scope>
    <source>
        <strain evidence="3 5">DSM 107085</strain>
    </source>
</reference>
<evidence type="ECO:0000313" key="3">
    <source>
        <dbReference type="EMBL" id="MBB6183905.1"/>
    </source>
</evidence>